<evidence type="ECO:0000256" key="1">
    <source>
        <dbReference type="SAM" id="MobiDB-lite"/>
    </source>
</evidence>
<proteinExistence type="predicted"/>
<dbReference type="Proteomes" id="UP000562027">
    <property type="component" value="Unassembled WGS sequence"/>
</dbReference>
<keyword evidence="3" id="KW-1185">Reference proteome</keyword>
<evidence type="ECO:0000313" key="2">
    <source>
        <dbReference type="EMBL" id="MBB4843171.1"/>
    </source>
</evidence>
<accession>A0A840L5U9</accession>
<dbReference type="SUPFAM" id="SSF56112">
    <property type="entry name" value="Protein kinase-like (PK-like)"/>
    <property type="match status" value="1"/>
</dbReference>
<dbReference type="EMBL" id="JACHLP010000003">
    <property type="protein sequence ID" value="MBB4843171.1"/>
    <property type="molecule type" value="Genomic_DNA"/>
</dbReference>
<sequence>MSYPSLEQYNNAFQRHATLLADAELKGGTLSTTSFGLPLAISGGFALTYTITAGPKKYAVRCFHRKSNELERRYQSISKRLAALRSPYFLDFQFQPQGIRVDGGIYPIVKMAWAKGETLGEFLEDNCSNAVALGKLSDALVAMAAMLEKERIAHGDLQTGNLMVSGGGSSVQLIDYDGMYVDEIKDLGSAEAGHLNFQHPQRKSANPFGPTLDRFSLISLYVALKALRADQSLWRTTNSEVDAILFRANDFADPRSSPVFALLAANSALAADAKNFAVVCMASIANAPSLADFIAGRSIPQTTSAIAFNGTAANAPKLGYIGAYDVLSGSDYEQCLKHVGDKVEVIGRIVEVNLARIKGSNKPYIFVNFGNWRGQIFKAAIWPEGMVVLKNRPDKSWEGKWVSITGMMDPPYSKTTSRFSYTHLSINITANGQMTLISEAEAQRRLAGPGVGSRVPIASNQDALARIKDQAMPTRAAPAPRPSAPVPRYAAPTPRPTSPPLTPNEAILAKIRATALQPMAGHQAPSAPPAGQPRYTQRPPMPSSPGSHQQHEGFLSKLFKFLFK</sequence>
<name>A0A840L5U9_9BURK</name>
<evidence type="ECO:0000313" key="3">
    <source>
        <dbReference type="Proteomes" id="UP000562027"/>
    </source>
</evidence>
<organism evidence="2 3">
    <name type="scientific">Roseateles oligotrophus</name>
    <dbReference type="NCBI Taxonomy" id="1769250"/>
    <lineage>
        <taxon>Bacteria</taxon>
        <taxon>Pseudomonadati</taxon>
        <taxon>Pseudomonadota</taxon>
        <taxon>Betaproteobacteria</taxon>
        <taxon>Burkholderiales</taxon>
        <taxon>Sphaerotilaceae</taxon>
        <taxon>Roseateles</taxon>
    </lineage>
</organism>
<feature type="region of interest" description="Disordered" evidence="1">
    <location>
        <begin position="519"/>
        <end position="553"/>
    </location>
</feature>
<feature type="compositionally biased region" description="Pro residues" evidence="1">
    <location>
        <begin position="493"/>
        <end position="502"/>
    </location>
</feature>
<feature type="region of interest" description="Disordered" evidence="1">
    <location>
        <begin position="471"/>
        <end position="503"/>
    </location>
</feature>
<dbReference type="AlphaFoldDB" id="A0A840L5U9"/>
<comment type="caution">
    <text evidence="2">The sequence shown here is derived from an EMBL/GenBank/DDBJ whole genome shotgun (WGS) entry which is preliminary data.</text>
</comment>
<dbReference type="Gene3D" id="1.10.510.10">
    <property type="entry name" value="Transferase(Phosphotransferase) domain 1"/>
    <property type="match status" value="1"/>
</dbReference>
<evidence type="ECO:0008006" key="4">
    <source>
        <dbReference type="Google" id="ProtNLM"/>
    </source>
</evidence>
<gene>
    <name evidence="2" type="ORF">HNP55_001690</name>
</gene>
<dbReference type="InterPro" id="IPR011009">
    <property type="entry name" value="Kinase-like_dom_sf"/>
</dbReference>
<reference evidence="2 3" key="1">
    <citation type="submission" date="2020-08" db="EMBL/GenBank/DDBJ databases">
        <title>Functional genomics of gut bacteria from endangered species of beetles.</title>
        <authorList>
            <person name="Carlos-Shanley C."/>
        </authorList>
    </citation>
    <scope>NUCLEOTIDE SEQUENCE [LARGE SCALE GENOMIC DNA]</scope>
    <source>
        <strain evidence="2 3">S00239</strain>
    </source>
</reference>
<protein>
    <recommendedName>
        <fullName evidence="4">Serine/threonine protein kinase</fullName>
    </recommendedName>
</protein>
<dbReference type="RefSeq" id="WP_184298202.1">
    <property type="nucleotide sequence ID" value="NZ_JACHLP010000003.1"/>
</dbReference>